<name>A0A8C4X1D5_EPTBU</name>
<feature type="disulfide bond" evidence="12">
    <location>
        <begin position="501"/>
        <end position="515"/>
    </location>
</feature>
<dbReference type="GO" id="GO:0034446">
    <property type="term" value="P:substrate adhesion-dependent cell spreading"/>
    <property type="evidence" value="ECO:0007669"/>
    <property type="project" value="TreeGrafter"/>
</dbReference>
<evidence type="ECO:0000313" key="17">
    <source>
        <dbReference type="Ensembl" id="ENSEBUP00000025554.1"/>
    </source>
</evidence>
<feature type="domain" description="Laminin EGF-like" evidence="14">
    <location>
        <begin position="466"/>
        <end position="517"/>
    </location>
</feature>
<keyword evidence="11 12" id="KW-0424">Laminin EGF-like domain</keyword>
<keyword evidence="7" id="KW-0130">Cell adhesion</keyword>
<protein>
    <recommendedName>
        <fullName evidence="19">Laminin, beta 2 (laminin S)</fullName>
    </recommendedName>
</protein>
<feature type="domain" description="Laminin N-terminal" evidence="16">
    <location>
        <begin position="39"/>
        <end position="278"/>
    </location>
</feature>
<accession>A0A8C4X1D5</accession>
<feature type="disulfide bond" evidence="12">
    <location>
        <begin position="489"/>
        <end position="498"/>
    </location>
</feature>
<comment type="caution">
    <text evidence="12">Lacks conserved residue(s) required for the propagation of feature annotation.</text>
</comment>
<evidence type="ECO:0000256" key="7">
    <source>
        <dbReference type="ARBA" id="ARBA00022889"/>
    </source>
</evidence>
<keyword evidence="3" id="KW-0272">Extracellular matrix</keyword>
<dbReference type="PANTHER" id="PTHR10574:SF375">
    <property type="entry name" value="LAMININ SUBUNIT BETA-1"/>
    <property type="match status" value="1"/>
</dbReference>
<feature type="domain" description="Laminin EGF-like" evidence="14">
    <location>
        <begin position="279"/>
        <end position="342"/>
    </location>
</feature>
<dbReference type="Pfam" id="PF00053">
    <property type="entry name" value="EGF_laminin"/>
    <property type="match status" value="5"/>
</dbReference>
<dbReference type="Pfam" id="PF24973">
    <property type="entry name" value="EGF_LMN_ATRN"/>
    <property type="match status" value="1"/>
</dbReference>
<dbReference type="OMA" id="AYNCASA"/>
<feature type="disulfide bond" evidence="12">
    <location>
        <begin position="308"/>
        <end position="317"/>
    </location>
</feature>
<organism evidence="17 18">
    <name type="scientific">Eptatretus burgeri</name>
    <name type="common">Inshore hagfish</name>
    <dbReference type="NCBI Taxonomy" id="7764"/>
    <lineage>
        <taxon>Eukaryota</taxon>
        <taxon>Metazoa</taxon>
        <taxon>Chordata</taxon>
        <taxon>Craniata</taxon>
        <taxon>Vertebrata</taxon>
        <taxon>Cyclostomata</taxon>
        <taxon>Myxini</taxon>
        <taxon>Myxiniformes</taxon>
        <taxon>Myxinidae</taxon>
        <taxon>Eptatretinae</taxon>
        <taxon>Eptatretus</taxon>
    </lineage>
</organism>
<feature type="signal peptide" evidence="13">
    <location>
        <begin position="1"/>
        <end position="27"/>
    </location>
</feature>
<proteinExistence type="predicted"/>
<dbReference type="InterPro" id="IPR056863">
    <property type="entry name" value="LMN_ATRN_NET-like_EGF"/>
</dbReference>
<dbReference type="InterPro" id="IPR008211">
    <property type="entry name" value="Laminin_N"/>
</dbReference>
<reference evidence="17" key="1">
    <citation type="submission" date="2025-08" db="UniProtKB">
        <authorList>
            <consortium name="Ensembl"/>
        </authorList>
    </citation>
    <scope>IDENTIFICATION</scope>
</reference>
<feature type="domain" description="Laminin EGF-like" evidence="14">
    <location>
        <begin position="745"/>
        <end position="792"/>
    </location>
</feature>
<dbReference type="InterPro" id="IPR050440">
    <property type="entry name" value="Laminin/Netrin_ECM"/>
</dbReference>
<evidence type="ECO:0000256" key="11">
    <source>
        <dbReference type="ARBA" id="ARBA00023292"/>
    </source>
</evidence>
<evidence type="ECO:0000259" key="15">
    <source>
        <dbReference type="PROSITE" id="PS51116"/>
    </source>
</evidence>
<dbReference type="Pfam" id="PF00055">
    <property type="entry name" value="Laminin_N"/>
    <property type="match status" value="1"/>
</dbReference>
<dbReference type="SMART" id="SM00180">
    <property type="entry name" value="EGF_Lam"/>
    <property type="match status" value="6"/>
</dbReference>
<keyword evidence="8" id="KW-0175">Coiled coil</keyword>
<evidence type="ECO:0000259" key="16">
    <source>
        <dbReference type="PROSITE" id="PS51117"/>
    </source>
</evidence>
<dbReference type="GO" id="GO:0016477">
    <property type="term" value="P:cell migration"/>
    <property type="evidence" value="ECO:0007669"/>
    <property type="project" value="TreeGrafter"/>
</dbReference>
<evidence type="ECO:0000313" key="18">
    <source>
        <dbReference type="Proteomes" id="UP000694388"/>
    </source>
</evidence>
<evidence type="ECO:0008006" key="19">
    <source>
        <dbReference type="Google" id="ProtNLM"/>
    </source>
</evidence>
<feature type="disulfide bond" evidence="12">
    <location>
        <begin position="745"/>
        <end position="757"/>
    </location>
</feature>
<dbReference type="GO" id="GO:0009888">
    <property type="term" value="P:tissue development"/>
    <property type="evidence" value="ECO:0007669"/>
    <property type="project" value="TreeGrafter"/>
</dbReference>
<keyword evidence="18" id="KW-1185">Reference proteome</keyword>
<dbReference type="FunFam" id="2.10.25.10:FF:000011">
    <property type="entry name" value="Cadherin EGF LAG seven-pass G-type receptor"/>
    <property type="match status" value="1"/>
</dbReference>
<dbReference type="FunFam" id="2.10.25.10:FF:000135">
    <property type="entry name" value="Laminin subunit beta 4"/>
    <property type="match status" value="1"/>
</dbReference>
<evidence type="ECO:0000256" key="8">
    <source>
        <dbReference type="ARBA" id="ARBA00023054"/>
    </source>
</evidence>
<dbReference type="FunFam" id="2.60.120.260:FF:000010">
    <property type="entry name" value="Laminin subunit beta 1"/>
    <property type="match status" value="1"/>
</dbReference>
<evidence type="ECO:0000256" key="6">
    <source>
        <dbReference type="ARBA" id="ARBA00022869"/>
    </source>
</evidence>
<dbReference type="SUPFAM" id="SSF57196">
    <property type="entry name" value="EGF/Laminin"/>
    <property type="match status" value="6"/>
</dbReference>
<evidence type="ECO:0000259" key="14">
    <source>
        <dbReference type="PROSITE" id="PS50027"/>
    </source>
</evidence>
<dbReference type="CDD" id="cd00055">
    <property type="entry name" value="EGF_Lam"/>
    <property type="match status" value="6"/>
</dbReference>
<keyword evidence="9 12" id="KW-1015">Disulfide bond</keyword>
<dbReference type="PROSITE" id="PS50027">
    <property type="entry name" value="EGF_LAM_2"/>
    <property type="match status" value="5"/>
</dbReference>
<dbReference type="Gene3D" id="2.10.25.10">
    <property type="entry name" value="Laminin"/>
    <property type="match status" value="4"/>
</dbReference>
<dbReference type="PROSITE" id="PS51116">
    <property type="entry name" value="LAMININ_IVB"/>
    <property type="match status" value="1"/>
</dbReference>
<dbReference type="FunFam" id="2.10.25.10:FF:000084">
    <property type="entry name" value="Laminin subunit alpha 3"/>
    <property type="match status" value="1"/>
</dbReference>
<feature type="domain" description="Laminin IV type B" evidence="15">
    <location>
        <begin position="557"/>
        <end position="776"/>
    </location>
</feature>
<dbReference type="FunFam" id="2.10.25.10:FF:000074">
    <property type="entry name" value="Laminin subunit alpha"/>
    <property type="match status" value="1"/>
</dbReference>
<dbReference type="InterPro" id="IPR013015">
    <property type="entry name" value="Laminin_IV_B"/>
</dbReference>
<dbReference type="InterPro" id="IPR002049">
    <property type="entry name" value="LE_dom"/>
</dbReference>
<dbReference type="Gene3D" id="2.60.120.260">
    <property type="entry name" value="Galactose-binding domain-like"/>
    <property type="match status" value="1"/>
</dbReference>
<dbReference type="SMART" id="SM00136">
    <property type="entry name" value="LamNT"/>
    <property type="match status" value="1"/>
</dbReference>
<keyword evidence="10" id="KW-0325">Glycoprotein</keyword>
<dbReference type="GO" id="GO:0007411">
    <property type="term" value="P:axon guidance"/>
    <property type="evidence" value="ECO:0007669"/>
    <property type="project" value="TreeGrafter"/>
</dbReference>
<dbReference type="Pfam" id="PF21199">
    <property type="entry name" value="LAMININ_IV_B"/>
    <property type="match status" value="1"/>
</dbReference>
<evidence type="ECO:0000256" key="3">
    <source>
        <dbReference type="ARBA" id="ARBA00022530"/>
    </source>
</evidence>
<dbReference type="AlphaFoldDB" id="A0A8C4X1D5"/>
<dbReference type="GO" id="GO:0070831">
    <property type="term" value="P:basement membrane assembly"/>
    <property type="evidence" value="ECO:0007669"/>
    <property type="project" value="TreeGrafter"/>
</dbReference>
<evidence type="ECO:0000256" key="5">
    <source>
        <dbReference type="ARBA" id="ARBA00022737"/>
    </source>
</evidence>
<evidence type="ECO:0000256" key="2">
    <source>
        <dbReference type="ARBA" id="ARBA00022525"/>
    </source>
</evidence>
<dbReference type="PANTHER" id="PTHR10574">
    <property type="entry name" value="NETRIN/LAMININ-RELATED"/>
    <property type="match status" value="1"/>
</dbReference>
<feature type="disulfide bond" evidence="12">
    <location>
        <begin position="747"/>
        <end position="764"/>
    </location>
</feature>
<feature type="domain" description="Laminin EGF-like" evidence="14">
    <location>
        <begin position="343"/>
        <end position="405"/>
    </location>
</feature>
<dbReference type="GO" id="GO:0043256">
    <property type="term" value="C:laminin complex"/>
    <property type="evidence" value="ECO:0007669"/>
    <property type="project" value="TreeGrafter"/>
</dbReference>
<dbReference type="FunFam" id="2.10.25.10:FF:000333">
    <property type="entry name" value="netrin-4 isoform X2"/>
    <property type="match status" value="1"/>
</dbReference>
<dbReference type="Proteomes" id="UP000694388">
    <property type="component" value="Unplaced"/>
</dbReference>
<comment type="subcellular location">
    <subcellularLocation>
        <location evidence="1">Secreted</location>
        <location evidence="1">Extracellular space</location>
        <location evidence="1">Extracellular matrix</location>
        <location evidence="1">Basement membrane</location>
    </subcellularLocation>
</comment>
<dbReference type="FunFam" id="2.170.300.10:FF:000001">
    <property type="entry name" value="Laminin subunit beta-1"/>
    <property type="match status" value="1"/>
</dbReference>
<dbReference type="PROSITE" id="PS51117">
    <property type="entry name" value="LAMININ_NTER"/>
    <property type="match status" value="1"/>
</dbReference>
<keyword evidence="2" id="KW-0964">Secreted</keyword>
<dbReference type="Gene3D" id="2.170.300.10">
    <property type="entry name" value="Tie2 ligand-binding domain superfamily"/>
    <property type="match status" value="1"/>
</dbReference>
<keyword evidence="4 13" id="KW-0732">Signal</keyword>
<evidence type="ECO:0000256" key="10">
    <source>
        <dbReference type="ARBA" id="ARBA00023180"/>
    </source>
</evidence>
<reference evidence="17" key="2">
    <citation type="submission" date="2025-09" db="UniProtKB">
        <authorList>
            <consortium name="Ensembl"/>
        </authorList>
    </citation>
    <scope>IDENTIFICATION</scope>
</reference>
<evidence type="ECO:0000256" key="12">
    <source>
        <dbReference type="PROSITE-ProRule" id="PRU00460"/>
    </source>
</evidence>
<dbReference type="Ensembl" id="ENSEBUT00000026130.1">
    <property type="protein sequence ID" value="ENSEBUP00000025554.1"/>
    <property type="gene ID" value="ENSEBUG00000015746.1"/>
</dbReference>
<dbReference type="GeneTree" id="ENSGT00940000156060"/>
<feature type="domain" description="Laminin EGF-like" evidence="14">
    <location>
        <begin position="406"/>
        <end position="465"/>
    </location>
</feature>
<feature type="chain" id="PRO_5034733997" description="Laminin, beta 2 (laminin S)" evidence="13">
    <location>
        <begin position="28"/>
        <end position="794"/>
    </location>
</feature>
<dbReference type="PRINTS" id="PR00011">
    <property type="entry name" value="EGFLAMININ"/>
</dbReference>
<feature type="disulfide bond" evidence="12">
    <location>
        <begin position="373"/>
        <end position="382"/>
    </location>
</feature>
<sequence length="794" mass="88882">FSLIKLTNYSLLNTVLLLLELVLWVDGAWKRQTGTDTCARRSCYPATGDLLLGRTDRLHSSSTCGLHFPHKYCIMGHLSVARKCFQCDSRRPYHPVVSPMSHGIENVVTSFTPHRKNTWWQSENGVENVSIQFDLEAEFHFTHLVMTFKTFRPAAMLIERSADFGQTWKPYRYFAHNCASAFPGVPSRSLIQVDDVICESRYSDIEPSTDGEVIFRVLDPAIRIADPYSKLIQDLLRITNLRINFTRLHTLGDNLLDPRPNVQEKYYYAVYDMVLRGNCFCYGHASQCAPVNRNIRTVDNMVHGKCVCMHHTTGLNCEQCKNFYQDLPWRPAKGTDANKCKRCKCNGHSNKCHFDKAVFITSGNVSGGVCDDCQHNTAGRRCQLCRPFFYRHPRRDARSHEACVPCICDEHGTQNAGQCDSLTNPALGQQAGRCHCKPNVEGQRCERCKPGHFGLNADDPLGCRPCQCSSLGTTPGTQSCDPMTGACHCKRLVGGRRCDHCLPGHWGLSHDILGCRPCDCDVGGALDNTCSFTTGQCRCRNHMSGSKCTQVDYGYFLPPLDYYTYEAEETVMIHGVSAEPRKLPHNLPSSWTGIGFARVPAGGRLEFHVNNLPYSMEYEVVIRYELQLSEEWEDMTVQVIRPGPVISSSVCGNTIPLDDHMSTTLPAHSRLVVLPHSACLEKGLTYTIRIEFKHYTLQGDAPDAFVLVDSVSYVLQVDLQLLMLEIFTVDDYVDETSVYYLFSACYCHPEGSMEQTCKSDGGQCPCRPHVIGRRCDQCAAGSYNLGPSGCTGDS</sequence>
<evidence type="ECO:0000256" key="13">
    <source>
        <dbReference type="SAM" id="SignalP"/>
    </source>
</evidence>
<keyword evidence="5" id="KW-0677">Repeat</keyword>
<keyword evidence="6" id="KW-0084">Basement membrane</keyword>
<evidence type="ECO:0000256" key="9">
    <source>
        <dbReference type="ARBA" id="ARBA00023157"/>
    </source>
</evidence>
<dbReference type="GO" id="GO:0009887">
    <property type="term" value="P:animal organ morphogenesis"/>
    <property type="evidence" value="ECO:0007669"/>
    <property type="project" value="TreeGrafter"/>
</dbReference>
<dbReference type="PROSITE" id="PS01248">
    <property type="entry name" value="EGF_LAM_1"/>
    <property type="match status" value="2"/>
</dbReference>
<feature type="disulfide bond" evidence="12">
    <location>
        <begin position="766"/>
        <end position="775"/>
    </location>
</feature>
<evidence type="ECO:0000256" key="4">
    <source>
        <dbReference type="ARBA" id="ARBA00022729"/>
    </source>
</evidence>
<feature type="disulfide bond" evidence="12">
    <location>
        <begin position="436"/>
        <end position="445"/>
    </location>
</feature>
<evidence type="ECO:0000256" key="1">
    <source>
        <dbReference type="ARBA" id="ARBA00004302"/>
    </source>
</evidence>